<keyword evidence="2" id="KW-0808">Transferase</keyword>
<dbReference type="GO" id="GO:0003677">
    <property type="term" value="F:DNA binding"/>
    <property type="evidence" value="ECO:0007669"/>
    <property type="project" value="InterPro"/>
</dbReference>
<name>T1AHI4_9ZZZZ</name>
<dbReference type="EC" id="2.7.7.7" evidence="2"/>
<sequence length="184" mass="20729">MVILGGFIAIGSQIKVELPGKAAAITPCDSIDGPMVLLDDGRHIRISSIEDAEKVLGHIIQITDVGEILISYGDFAENNHKLEKPPFTEEWWKILARKIPVPSEDQKQIDCEKAFQLSRKHGLPLHPSFLFFWHDITHEDLRFLIKEAAAGTSGTGIRFRKSERMMDLLIRLGVPFSTEGQEWI</sequence>
<dbReference type="GO" id="GO:0006260">
    <property type="term" value="P:DNA replication"/>
    <property type="evidence" value="ECO:0007669"/>
    <property type="project" value="InterPro"/>
</dbReference>
<reference evidence="2" key="1">
    <citation type="submission" date="2013-08" db="EMBL/GenBank/DDBJ databases">
        <authorList>
            <person name="Mendez C."/>
            <person name="Richter M."/>
            <person name="Ferrer M."/>
            <person name="Sanchez J."/>
        </authorList>
    </citation>
    <scope>NUCLEOTIDE SEQUENCE</scope>
</reference>
<reference evidence="2" key="2">
    <citation type="journal article" date="2014" name="ISME J.">
        <title>Microbial stratification in low pH oxic and suboxic macroscopic growths along an acid mine drainage.</title>
        <authorList>
            <person name="Mendez-Garcia C."/>
            <person name="Mesa V."/>
            <person name="Sprenger R.R."/>
            <person name="Richter M."/>
            <person name="Diez M.S."/>
            <person name="Solano J."/>
            <person name="Bargiela R."/>
            <person name="Golyshina O.V."/>
            <person name="Manteca A."/>
            <person name="Ramos J.L."/>
            <person name="Gallego J.R."/>
            <person name="Llorente I."/>
            <person name="Martins Dos Santos V.A."/>
            <person name="Jensen O.N."/>
            <person name="Pelaez A.I."/>
            <person name="Sanchez J."/>
            <person name="Ferrer M."/>
        </authorList>
    </citation>
    <scope>NUCLEOTIDE SEQUENCE</scope>
</reference>
<dbReference type="PANTHER" id="PTHR42210:SF1">
    <property type="entry name" value="DNA POLYMERASE II LARGE SUBUNIT"/>
    <property type="match status" value="1"/>
</dbReference>
<proteinExistence type="predicted"/>
<dbReference type="EMBL" id="AUZY01005130">
    <property type="protein sequence ID" value="EQD59956.1"/>
    <property type="molecule type" value="Genomic_DNA"/>
</dbReference>
<dbReference type="PANTHER" id="PTHR42210">
    <property type="entry name" value="DNA POLYMERASE II LARGE SUBUNIT"/>
    <property type="match status" value="1"/>
</dbReference>
<dbReference type="AlphaFoldDB" id="T1AHI4"/>
<dbReference type="GO" id="GO:0003887">
    <property type="term" value="F:DNA-directed DNA polymerase activity"/>
    <property type="evidence" value="ECO:0007669"/>
    <property type="project" value="UniProtKB-EC"/>
</dbReference>
<keyword evidence="2" id="KW-0548">Nucleotidyltransferase</keyword>
<evidence type="ECO:0000259" key="1">
    <source>
        <dbReference type="Pfam" id="PF24844"/>
    </source>
</evidence>
<evidence type="ECO:0000313" key="2">
    <source>
        <dbReference type="EMBL" id="EQD59956.1"/>
    </source>
</evidence>
<accession>T1AHI4</accession>
<feature type="non-terminal residue" evidence="2">
    <location>
        <position position="184"/>
    </location>
</feature>
<gene>
    <name evidence="2" type="ORF">B1B_07966</name>
</gene>
<protein>
    <submittedName>
        <fullName evidence="2">Protein containing DNA polymerase II large subunit DP2</fullName>
        <ecNumber evidence="2">2.7.7.7</ecNumber>
    </submittedName>
</protein>
<dbReference type="InterPro" id="IPR056171">
    <property type="entry name" value="PolC_DP2_central_dom"/>
</dbReference>
<dbReference type="InterPro" id="IPR004475">
    <property type="entry name" value="PolC_DP2"/>
</dbReference>
<feature type="domain" description="DNA polymerase II large subunit DP2 central" evidence="1">
    <location>
        <begin position="1"/>
        <end position="181"/>
    </location>
</feature>
<organism evidence="2">
    <name type="scientific">mine drainage metagenome</name>
    <dbReference type="NCBI Taxonomy" id="410659"/>
    <lineage>
        <taxon>unclassified sequences</taxon>
        <taxon>metagenomes</taxon>
        <taxon>ecological metagenomes</taxon>
    </lineage>
</organism>
<comment type="caution">
    <text evidence="2">The sequence shown here is derived from an EMBL/GenBank/DDBJ whole genome shotgun (WGS) entry which is preliminary data.</text>
</comment>
<dbReference type="Pfam" id="PF24844">
    <property type="entry name" value="PolC_DP2_central"/>
    <property type="match status" value="1"/>
</dbReference>